<keyword evidence="3 13" id="KW-0288">FMN</keyword>
<evidence type="ECO:0000256" key="11">
    <source>
        <dbReference type="ARBA" id="ARBA00048934"/>
    </source>
</evidence>
<comment type="similarity">
    <text evidence="8">Belongs to the Dus family. Dus1 subfamily.</text>
</comment>
<dbReference type="SUPFAM" id="SSF51395">
    <property type="entry name" value="FMN-linked oxidoreductases"/>
    <property type="match status" value="1"/>
</dbReference>
<evidence type="ECO:0000259" key="16">
    <source>
        <dbReference type="Pfam" id="PF01207"/>
    </source>
</evidence>
<keyword evidence="4 13" id="KW-0819">tRNA processing</keyword>
<dbReference type="AlphaFoldDB" id="A0A7S4MEC7"/>
<keyword evidence="15" id="KW-0547">Nucleotide-binding</keyword>
<evidence type="ECO:0000256" key="5">
    <source>
        <dbReference type="ARBA" id="ARBA00022857"/>
    </source>
</evidence>
<keyword evidence="6 13" id="KW-0560">Oxidoreductase</keyword>
<reference evidence="17" key="1">
    <citation type="submission" date="2021-01" db="EMBL/GenBank/DDBJ databases">
        <authorList>
            <person name="Corre E."/>
            <person name="Pelletier E."/>
            <person name="Niang G."/>
            <person name="Scheremetjew M."/>
            <person name="Finn R."/>
            <person name="Kale V."/>
            <person name="Holt S."/>
            <person name="Cochrane G."/>
            <person name="Meng A."/>
            <person name="Brown T."/>
            <person name="Cohen L."/>
        </authorList>
    </citation>
    <scope>NUCLEOTIDE SEQUENCE</scope>
    <source>
        <strain evidence="17">DIVA3 518/3/11/1/6</strain>
    </source>
</reference>
<dbReference type="PIRSF" id="PIRSF006621">
    <property type="entry name" value="Dus"/>
    <property type="match status" value="1"/>
</dbReference>
<evidence type="ECO:0000256" key="15">
    <source>
        <dbReference type="PIRSR" id="PIRSR006621-2"/>
    </source>
</evidence>
<keyword evidence="7" id="KW-0520">NAD</keyword>
<feature type="binding site" evidence="15">
    <location>
        <position position="111"/>
    </location>
    <ligand>
        <name>FMN</name>
        <dbReference type="ChEBI" id="CHEBI:58210"/>
    </ligand>
</feature>
<keyword evidence="5" id="KW-0521">NADP</keyword>
<accession>A0A7S4MEC7</accession>
<dbReference type="InterPro" id="IPR035587">
    <property type="entry name" value="DUS-like_FMN-bd"/>
</dbReference>
<dbReference type="Pfam" id="PF01207">
    <property type="entry name" value="Dus"/>
    <property type="match status" value="1"/>
</dbReference>
<evidence type="ECO:0000256" key="6">
    <source>
        <dbReference type="ARBA" id="ARBA00023002"/>
    </source>
</evidence>
<gene>
    <name evidence="17" type="ORF">VSP0166_LOCUS7559</name>
</gene>
<evidence type="ECO:0000256" key="7">
    <source>
        <dbReference type="ARBA" id="ARBA00023027"/>
    </source>
</evidence>
<protein>
    <recommendedName>
        <fullName evidence="13">tRNA-dihydrouridine synthase</fullName>
        <ecNumber evidence="13">1.3.1.-</ecNumber>
    </recommendedName>
</protein>
<name>A0A7S4MEC7_9EUKA</name>
<dbReference type="GO" id="GO:0050660">
    <property type="term" value="F:flavin adenine dinucleotide binding"/>
    <property type="evidence" value="ECO:0007669"/>
    <property type="project" value="InterPro"/>
</dbReference>
<comment type="catalytic activity">
    <reaction evidence="12">
        <text>5,6-dihydrouridine(17) in tRNA + NADP(+) = uridine(17) in tRNA + NADPH + H(+)</text>
        <dbReference type="Rhea" id="RHEA:53368"/>
        <dbReference type="Rhea" id="RHEA-COMP:13541"/>
        <dbReference type="Rhea" id="RHEA-COMP:13542"/>
        <dbReference type="ChEBI" id="CHEBI:15378"/>
        <dbReference type="ChEBI" id="CHEBI:57783"/>
        <dbReference type="ChEBI" id="CHEBI:58349"/>
        <dbReference type="ChEBI" id="CHEBI:65315"/>
        <dbReference type="ChEBI" id="CHEBI:74443"/>
        <dbReference type="EC" id="1.3.1.88"/>
    </reaction>
    <physiologicalReaction direction="right-to-left" evidence="12">
        <dbReference type="Rhea" id="RHEA:53370"/>
    </physiologicalReaction>
</comment>
<dbReference type="InterPro" id="IPR001269">
    <property type="entry name" value="DUS_fam"/>
</dbReference>
<evidence type="ECO:0000313" key="17">
    <source>
        <dbReference type="EMBL" id="CAE2216942.1"/>
    </source>
</evidence>
<comment type="catalytic activity">
    <reaction evidence="10">
        <text>5,6-dihydrouridine(16) in tRNA + NADP(+) = uridine(16) in tRNA + NADPH + H(+)</text>
        <dbReference type="Rhea" id="RHEA:53376"/>
        <dbReference type="Rhea" id="RHEA-COMP:13543"/>
        <dbReference type="Rhea" id="RHEA-COMP:13544"/>
        <dbReference type="ChEBI" id="CHEBI:15378"/>
        <dbReference type="ChEBI" id="CHEBI:57783"/>
        <dbReference type="ChEBI" id="CHEBI:58349"/>
        <dbReference type="ChEBI" id="CHEBI:65315"/>
        <dbReference type="ChEBI" id="CHEBI:74443"/>
        <dbReference type="EC" id="1.3.1.88"/>
    </reaction>
    <physiologicalReaction direction="right-to-left" evidence="10">
        <dbReference type="Rhea" id="RHEA:53378"/>
    </physiologicalReaction>
</comment>
<evidence type="ECO:0000256" key="12">
    <source>
        <dbReference type="ARBA" id="ARBA00049467"/>
    </source>
</evidence>
<proteinExistence type="inferred from homology"/>
<comment type="cofactor">
    <cofactor evidence="1 13 15">
        <name>FMN</name>
        <dbReference type="ChEBI" id="CHEBI:58210"/>
    </cofactor>
</comment>
<evidence type="ECO:0000256" key="9">
    <source>
        <dbReference type="ARBA" id="ARBA00047287"/>
    </source>
</evidence>
<dbReference type="PROSITE" id="PS01136">
    <property type="entry name" value="UPF0034"/>
    <property type="match status" value="1"/>
</dbReference>
<sequence>MCRKYGATMAWTPMVHSRLFLENKKYRKTVFTTCEEDRPLAVQFCANDPAILLAAAKLVEDKCDAIDINLGCPQGIARRGNYGAFLGDQWDIVKSLVEVLAQNLSIPVFCKIRILNSIETTVEYAKMIEKAGCTLLTVHGRTIDQKGRYMGLADFEYIREVKRALSIPVLSNGNVRTLEEADESIRITETDGMMSACGILTNPALFSGLEIAPEVLANEYLAYCAQYPVGVHIVRGHLFKILLSKLHSHVDLRDSLNSTNTIEECAAIVNTLAERLKLEPSETAIELDESTSADNEEDVPCDMGFLFD</sequence>
<evidence type="ECO:0000256" key="14">
    <source>
        <dbReference type="PIRSR" id="PIRSR006621-1"/>
    </source>
</evidence>
<feature type="binding site" evidence="15">
    <location>
        <position position="43"/>
    </location>
    <ligand>
        <name>FMN</name>
        <dbReference type="ChEBI" id="CHEBI:58210"/>
    </ligand>
</feature>
<feature type="active site" description="Proton donor" evidence="14">
    <location>
        <position position="72"/>
    </location>
</feature>
<comment type="catalytic activity">
    <reaction evidence="11">
        <text>5,6-dihydrouridine(16) in tRNA + NAD(+) = uridine(16) in tRNA + NADH + H(+)</text>
        <dbReference type="Rhea" id="RHEA:53380"/>
        <dbReference type="Rhea" id="RHEA-COMP:13543"/>
        <dbReference type="Rhea" id="RHEA-COMP:13544"/>
        <dbReference type="ChEBI" id="CHEBI:15378"/>
        <dbReference type="ChEBI" id="CHEBI:57540"/>
        <dbReference type="ChEBI" id="CHEBI:57945"/>
        <dbReference type="ChEBI" id="CHEBI:65315"/>
        <dbReference type="ChEBI" id="CHEBI:74443"/>
        <dbReference type="EC" id="1.3.1.88"/>
    </reaction>
    <physiologicalReaction direction="right-to-left" evidence="11">
        <dbReference type="Rhea" id="RHEA:53382"/>
    </physiologicalReaction>
</comment>
<evidence type="ECO:0000256" key="4">
    <source>
        <dbReference type="ARBA" id="ARBA00022694"/>
    </source>
</evidence>
<comment type="catalytic activity">
    <reaction evidence="9">
        <text>5,6-dihydrouridine(17) in tRNA + NAD(+) = uridine(17) in tRNA + NADH + H(+)</text>
        <dbReference type="Rhea" id="RHEA:53372"/>
        <dbReference type="Rhea" id="RHEA-COMP:13541"/>
        <dbReference type="Rhea" id="RHEA-COMP:13542"/>
        <dbReference type="ChEBI" id="CHEBI:15378"/>
        <dbReference type="ChEBI" id="CHEBI:57540"/>
        <dbReference type="ChEBI" id="CHEBI:57945"/>
        <dbReference type="ChEBI" id="CHEBI:65315"/>
        <dbReference type="ChEBI" id="CHEBI:74443"/>
        <dbReference type="EC" id="1.3.1.88"/>
    </reaction>
    <physiologicalReaction direction="right-to-left" evidence="9">
        <dbReference type="Rhea" id="RHEA:53374"/>
    </physiologicalReaction>
</comment>
<dbReference type="PANTHER" id="PTHR11082:SF5">
    <property type="entry name" value="TRNA-DIHYDROURIDINE(16_17) SYNTHASE [NAD(P)(+)]-LIKE"/>
    <property type="match status" value="1"/>
</dbReference>
<evidence type="ECO:0000256" key="2">
    <source>
        <dbReference type="ARBA" id="ARBA00022630"/>
    </source>
</evidence>
<feature type="binding site" evidence="15">
    <location>
        <position position="139"/>
    </location>
    <ligand>
        <name>FMN</name>
        <dbReference type="ChEBI" id="CHEBI:58210"/>
    </ligand>
</feature>
<comment type="function">
    <text evidence="13">Catalyzes the synthesis of dihydrouridine, a modified base found in the D-loop of most tRNAs.</text>
</comment>
<dbReference type="EC" id="1.3.1.-" evidence="13"/>
<feature type="domain" description="DUS-like FMN-binding" evidence="16">
    <location>
        <begin position="1"/>
        <end position="240"/>
    </location>
</feature>
<evidence type="ECO:0000256" key="8">
    <source>
        <dbReference type="ARBA" id="ARBA00038313"/>
    </source>
</evidence>
<dbReference type="EMBL" id="HBKP01010700">
    <property type="protein sequence ID" value="CAE2216942.1"/>
    <property type="molecule type" value="Transcribed_RNA"/>
</dbReference>
<dbReference type="Gene3D" id="3.20.20.70">
    <property type="entry name" value="Aldolase class I"/>
    <property type="match status" value="1"/>
</dbReference>
<evidence type="ECO:0000256" key="10">
    <source>
        <dbReference type="ARBA" id="ARBA00047652"/>
    </source>
</evidence>
<keyword evidence="2 13" id="KW-0285">Flavoprotein</keyword>
<evidence type="ECO:0000256" key="13">
    <source>
        <dbReference type="PIRNR" id="PIRNR006621"/>
    </source>
</evidence>
<comment type="similarity">
    <text evidence="13">Belongs to the dus family.</text>
</comment>
<dbReference type="InterPro" id="IPR013785">
    <property type="entry name" value="Aldolase_TIM"/>
</dbReference>
<evidence type="ECO:0000256" key="3">
    <source>
        <dbReference type="ARBA" id="ARBA00022643"/>
    </source>
</evidence>
<organism evidence="17">
    <name type="scientific">Vannella robusta</name>
    <dbReference type="NCBI Taxonomy" id="1487602"/>
    <lineage>
        <taxon>Eukaryota</taxon>
        <taxon>Amoebozoa</taxon>
        <taxon>Discosea</taxon>
        <taxon>Flabellinia</taxon>
        <taxon>Vannellidae</taxon>
        <taxon>Vannella</taxon>
    </lineage>
</organism>
<dbReference type="InterPro" id="IPR018517">
    <property type="entry name" value="tRNA_hU_synthase_CS"/>
</dbReference>
<dbReference type="PANTHER" id="PTHR11082">
    <property type="entry name" value="TRNA-DIHYDROURIDINE SYNTHASE"/>
    <property type="match status" value="1"/>
</dbReference>
<dbReference type="GO" id="GO:0017150">
    <property type="term" value="F:tRNA dihydrouridine synthase activity"/>
    <property type="evidence" value="ECO:0007669"/>
    <property type="project" value="InterPro"/>
</dbReference>
<dbReference type="CDD" id="cd02801">
    <property type="entry name" value="DUS_like_FMN"/>
    <property type="match status" value="1"/>
</dbReference>
<evidence type="ECO:0000256" key="1">
    <source>
        <dbReference type="ARBA" id="ARBA00001917"/>
    </source>
</evidence>